<proteinExistence type="predicted"/>
<organism evidence="1 2">
    <name type="scientific">Leptosphaeria maculans (strain JN3 / isolate v23.1.3 / race Av1-4-5-6-7-8)</name>
    <name type="common">Blackleg fungus</name>
    <name type="synonym">Phoma lingam</name>
    <dbReference type="NCBI Taxonomy" id="985895"/>
    <lineage>
        <taxon>Eukaryota</taxon>
        <taxon>Fungi</taxon>
        <taxon>Dikarya</taxon>
        <taxon>Ascomycota</taxon>
        <taxon>Pezizomycotina</taxon>
        <taxon>Dothideomycetes</taxon>
        <taxon>Pleosporomycetidae</taxon>
        <taxon>Pleosporales</taxon>
        <taxon>Pleosporineae</taxon>
        <taxon>Leptosphaeriaceae</taxon>
        <taxon>Plenodomus</taxon>
        <taxon>Plenodomus lingam/Leptosphaeria maculans species complex</taxon>
    </lineage>
</organism>
<accession>M1ZME6</accession>
<keyword evidence="2" id="KW-1185">Reference proteome</keyword>
<protein>
    <submittedName>
        <fullName evidence="1">Uncharacterized protein</fullName>
    </submittedName>
</protein>
<dbReference type="VEuPathDB" id="FungiDB:Lema_P124920.1"/>
<gene>
    <name evidence="1" type="ORF">Lema_P124920.1</name>
</gene>
<sequence length="276" mass="31408">MFAWLPTLPLQSNYPCILITELTFQDWAVICCPALEMRHAVRPPEVEAHCLGGLVWAGSADLKGIGRRIEKGENVSRAQLPPFSYLTVSALKRGSVNFSFFLPKLENYAISNRTKKYSQSETYQAHGLIWQQLRNSWLSHCRRAHAHTQRYRGVDSFILSVMGVYAAPDSPDLRFMDSMTKKPSSVPKDQLHVPSIPSSVYMTQEATRRFYSKATQYSPTSPQAAPREGFRFPPSIRSTKFLESYCQRMAIDHPAQAFRTLSRNVTRAEGHMENEM</sequence>
<dbReference type="Proteomes" id="UP000002668">
    <property type="component" value="Genome"/>
</dbReference>
<dbReference type="EMBL" id="FP929064">
    <property type="protein sequence ID" value="CCT61088.1"/>
    <property type="molecule type" value="Genomic_DNA"/>
</dbReference>
<dbReference type="AlphaFoldDB" id="M1ZME6"/>
<reference evidence="1 2" key="1">
    <citation type="journal article" date="2011" name="Nat. Commun.">
        <title>Effector diversification within compartments of the Leptosphaeria maculans genome affected by Repeat-Induced Point mutations.</title>
        <authorList>
            <person name="Rouxel T."/>
            <person name="Grandaubert J."/>
            <person name="Hane J.K."/>
            <person name="Hoede C."/>
            <person name="van de Wouw A.P."/>
            <person name="Couloux A."/>
            <person name="Dominguez V."/>
            <person name="Anthouard V."/>
            <person name="Bally P."/>
            <person name="Bourras S."/>
            <person name="Cozijnsen A.J."/>
            <person name="Ciuffetti L.M."/>
            <person name="Degrave A."/>
            <person name="Dilmaghani A."/>
            <person name="Duret L."/>
            <person name="Fudal I."/>
            <person name="Goodwin S.B."/>
            <person name="Gout L."/>
            <person name="Glaser N."/>
            <person name="Linglin J."/>
            <person name="Kema G.H.J."/>
            <person name="Lapalu N."/>
            <person name="Lawrence C.B."/>
            <person name="May K."/>
            <person name="Meyer M."/>
            <person name="Ollivier B."/>
            <person name="Poulain J."/>
            <person name="Schoch C.L."/>
            <person name="Simon A."/>
            <person name="Spatafora J.W."/>
            <person name="Stachowiak A."/>
            <person name="Turgeon B.G."/>
            <person name="Tyler B.M."/>
            <person name="Vincent D."/>
            <person name="Weissenbach J."/>
            <person name="Amselem J."/>
            <person name="Quesneville H."/>
            <person name="Oliver R.P."/>
            <person name="Wincker P."/>
            <person name="Balesdent M.-H."/>
            <person name="Howlett B.J."/>
        </authorList>
    </citation>
    <scope>NUCLEOTIDE SEQUENCE [LARGE SCALE GENOMIC DNA]</scope>
    <source>
        <strain evidence="2">JN3 / isolate v23.1.3 / race Av1-4-5-6-7-8</strain>
    </source>
</reference>
<evidence type="ECO:0000313" key="1">
    <source>
        <dbReference type="EMBL" id="CCT61088.1"/>
    </source>
</evidence>
<name>M1ZME6_LEPMJ</name>
<dbReference type="InParanoid" id="M1ZME6"/>
<evidence type="ECO:0000313" key="2">
    <source>
        <dbReference type="Proteomes" id="UP000002668"/>
    </source>
</evidence>